<dbReference type="EMBL" id="QHLY01000005">
    <property type="protein sequence ID" value="PXA72055.1"/>
    <property type="molecule type" value="Genomic_DNA"/>
</dbReference>
<reference evidence="1 2" key="1">
    <citation type="submission" date="2018-05" db="EMBL/GenBank/DDBJ databases">
        <title>Genetic diversity of glacier-inhabiting Cryobacterium bacteria in China and description of Cryobacterium mengkeensis sp. nov. and Arthrobacter glacialis sp. nov.</title>
        <authorList>
            <person name="Liu Q."/>
            <person name="Xin Y.-H."/>
        </authorList>
    </citation>
    <scope>NUCLEOTIDE SEQUENCE [LARGE SCALE GENOMIC DNA]</scope>
    <source>
        <strain evidence="1 2">SK-1</strain>
    </source>
</reference>
<evidence type="ECO:0000313" key="1">
    <source>
        <dbReference type="EMBL" id="PXA72055.1"/>
    </source>
</evidence>
<comment type="caution">
    <text evidence="1">The sequence shown here is derived from an EMBL/GenBank/DDBJ whole genome shotgun (WGS) entry which is preliminary data.</text>
</comment>
<dbReference type="AlphaFoldDB" id="A0A317ZXT8"/>
<dbReference type="RefSeq" id="WP_110125578.1">
    <property type="nucleotide sequence ID" value="NZ_QHLY01000005.1"/>
</dbReference>
<organism evidence="1 2">
    <name type="scientific">Cryobacterium arcticum</name>
    <dbReference type="NCBI Taxonomy" id="670052"/>
    <lineage>
        <taxon>Bacteria</taxon>
        <taxon>Bacillati</taxon>
        <taxon>Actinomycetota</taxon>
        <taxon>Actinomycetes</taxon>
        <taxon>Micrococcales</taxon>
        <taxon>Microbacteriaceae</taxon>
        <taxon>Cryobacterium</taxon>
    </lineage>
</organism>
<accession>A0A317ZXT8</accession>
<name>A0A317ZXT8_9MICO</name>
<keyword evidence="2" id="KW-1185">Reference proteome</keyword>
<evidence type="ECO:0000313" key="2">
    <source>
        <dbReference type="Proteomes" id="UP000246722"/>
    </source>
</evidence>
<protein>
    <submittedName>
        <fullName evidence="1">Uncharacterized protein</fullName>
    </submittedName>
</protein>
<sequence>MSLSADLLAGPRGRRLCLEMMLALRGDDTDATETLGTAVFYAAYDLDPGRGTSVVLFGPGEDERTGPPPAPTPREVARLIDAAPLPQIDESTLLLALATVVDSARYWQEPDGADVLAATPEVRSALARVADAIASAPGGTRWAEPMDPREQWAVTFADLPDVTPAPTRTAGDILDRWQALHLEDEAAAQRDRPADPAAMFSGPWWSRPALGLLSSTRALPGHAPMGLRFVEDGLGWESATVEQLRVPRDARVFEIDGPDAWAELARRYPVQATASRRHDWYRTTGRAGAWVIPDWSLVRHDFDAVHLTTAGYLTTAGADIPIDSERATVLAGWDPDATYWLRDLDREAGTLAHWQLDPADDTWKPSADAV</sequence>
<dbReference type="OrthoDB" id="4700192at2"/>
<proteinExistence type="predicted"/>
<dbReference type="Proteomes" id="UP000246722">
    <property type="component" value="Unassembled WGS sequence"/>
</dbReference>
<gene>
    <name evidence="1" type="ORF">CTB96_03895</name>
</gene>